<dbReference type="GO" id="GO:0071356">
    <property type="term" value="P:cellular response to tumor necrosis factor"/>
    <property type="evidence" value="ECO:0007669"/>
    <property type="project" value="TreeGrafter"/>
</dbReference>
<dbReference type="AlphaFoldDB" id="A0A0N1PGY4"/>
<dbReference type="Proteomes" id="UP000053240">
    <property type="component" value="Unassembled WGS sequence"/>
</dbReference>
<dbReference type="InterPro" id="IPR051070">
    <property type="entry name" value="NF-kappa-B_inhibitor"/>
</dbReference>
<dbReference type="STRING" id="76193.A0A0N1PGY4"/>
<accession>A0A0N1PGY4</accession>
<keyword evidence="5" id="KW-1185">Reference proteome</keyword>
<keyword evidence="1" id="KW-0677">Repeat</keyword>
<feature type="repeat" description="ANK" evidence="3">
    <location>
        <begin position="134"/>
        <end position="166"/>
    </location>
</feature>
<dbReference type="Gene3D" id="1.25.40.20">
    <property type="entry name" value="Ankyrin repeat-containing domain"/>
    <property type="match status" value="1"/>
</dbReference>
<evidence type="ECO:0000256" key="2">
    <source>
        <dbReference type="ARBA" id="ARBA00023043"/>
    </source>
</evidence>
<dbReference type="PROSITE" id="PS50088">
    <property type="entry name" value="ANK_REPEAT"/>
    <property type="match status" value="2"/>
</dbReference>
<evidence type="ECO:0000313" key="4">
    <source>
        <dbReference type="EMBL" id="KPJ13325.1"/>
    </source>
</evidence>
<dbReference type="SMART" id="SM00248">
    <property type="entry name" value="ANK"/>
    <property type="match status" value="3"/>
</dbReference>
<evidence type="ECO:0000256" key="1">
    <source>
        <dbReference type="ARBA" id="ARBA00022737"/>
    </source>
</evidence>
<dbReference type="EMBL" id="KQ460642">
    <property type="protein sequence ID" value="KPJ13325.1"/>
    <property type="molecule type" value="Genomic_DNA"/>
</dbReference>
<dbReference type="PROSITE" id="PS50297">
    <property type="entry name" value="ANK_REP_REGION"/>
    <property type="match status" value="2"/>
</dbReference>
<dbReference type="Pfam" id="PF12796">
    <property type="entry name" value="Ank_2"/>
    <property type="match status" value="1"/>
</dbReference>
<evidence type="ECO:0000313" key="5">
    <source>
        <dbReference type="Proteomes" id="UP000053240"/>
    </source>
</evidence>
<dbReference type="InterPro" id="IPR036770">
    <property type="entry name" value="Ankyrin_rpt-contain_sf"/>
</dbReference>
<name>A0A0N1PGY4_PAPMA</name>
<dbReference type="GO" id="GO:0005829">
    <property type="term" value="C:cytosol"/>
    <property type="evidence" value="ECO:0007669"/>
    <property type="project" value="TreeGrafter"/>
</dbReference>
<reference evidence="4 5" key="1">
    <citation type="journal article" date="2015" name="Nat. Commun.">
        <title>Outbred genome sequencing and CRISPR/Cas9 gene editing in butterflies.</title>
        <authorList>
            <person name="Li X."/>
            <person name="Fan D."/>
            <person name="Zhang W."/>
            <person name="Liu G."/>
            <person name="Zhang L."/>
            <person name="Zhao L."/>
            <person name="Fang X."/>
            <person name="Chen L."/>
            <person name="Dong Y."/>
            <person name="Chen Y."/>
            <person name="Ding Y."/>
            <person name="Zhao R."/>
            <person name="Feng M."/>
            <person name="Zhu Y."/>
            <person name="Feng Y."/>
            <person name="Jiang X."/>
            <person name="Zhu D."/>
            <person name="Xiang H."/>
            <person name="Feng X."/>
            <person name="Li S."/>
            <person name="Wang J."/>
            <person name="Zhang G."/>
            <person name="Kronforst M.R."/>
            <person name="Wang W."/>
        </authorList>
    </citation>
    <scope>NUCLEOTIDE SEQUENCE [LARGE SCALE GENOMIC DNA]</scope>
    <source>
        <strain evidence="4">Ya'a_city_454_Pm</strain>
        <tissue evidence="4">Whole body</tissue>
    </source>
</reference>
<dbReference type="PANTHER" id="PTHR46680:SF3">
    <property type="entry name" value="NF-KAPPA-B INHIBITOR CACTUS"/>
    <property type="match status" value="1"/>
</dbReference>
<feature type="repeat" description="ANK" evidence="3">
    <location>
        <begin position="167"/>
        <end position="188"/>
    </location>
</feature>
<dbReference type="GO" id="GO:0051059">
    <property type="term" value="F:NF-kappaB binding"/>
    <property type="evidence" value="ECO:0007669"/>
    <property type="project" value="TreeGrafter"/>
</dbReference>
<dbReference type="InterPro" id="IPR002110">
    <property type="entry name" value="Ankyrin_rpt"/>
</dbReference>
<dbReference type="PANTHER" id="PTHR46680">
    <property type="entry name" value="NF-KAPPA-B INHIBITOR ALPHA"/>
    <property type="match status" value="1"/>
</dbReference>
<sequence length="224" mass="24451">MSAKKETKVFEDKNTDSGYLSGVISSEQLSGEIHVGAVCDSENVCQFSEEQIDSGLDLSECLSNVKISDTDTQVPRITVKPASLDYPPYQILFEQDDDGDTQLHIASVHGCEKSVGTLIRVCPEKSWLDVANDYGHTALHLAVMSGNAVVTRMLVIAGASLALRDFNGDTPLHLAVAANNKDCIQALLAPVQDQPHQKLSTVLNQKNYNGLLQNNQDVKYHRLN</sequence>
<dbReference type="InParanoid" id="A0A0N1PGY4"/>
<gene>
    <name evidence="4" type="ORF">RR48_03533</name>
</gene>
<proteinExistence type="predicted"/>
<evidence type="ECO:0000256" key="3">
    <source>
        <dbReference type="PROSITE-ProRule" id="PRU00023"/>
    </source>
</evidence>
<keyword evidence="2 3" id="KW-0040">ANK repeat</keyword>
<protein>
    <submittedName>
        <fullName evidence="4">NF-kappa-B inhibitor cactus</fullName>
    </submittedName>
</protein>
<dbReference type="SUPFAM" id="SSF48403">
    <property type="entry name" value="Ankyrin repeat"/>
    <property type="match status" value="1"/>
</dbReference>
<organism evidence="4 5">
    <name type="scientific">Papilio machaon</name>
    <name type="common">Old World swallowtail butterfly</name>
    <dbReference type="NCBI Taxonomy" id="76193"/>
    <lineage>
        <taxon>Eukaryota</taxon>
        <taxon>Metazoa</taxon>
        <taxon>Ecdysozoa</taxon>
        <taxon>Arthropoda</taxon>
        <taxon>Hexapoda</taxon>
        <taxon>Insecta</taxon>
        <taxon>Pterygota</taxon>
        <taxon>Neoptera</taxon>
        <taxon>Endopterygota</taxon>
        <taxon>Lepidoptera</taxon>
        <taxon>Glossata</taxon>
        <taxon>Ditrysia</taxon>
        <taxon>Papilionoidea</taxon>
        <taxon>Papilionidae</taxon>
        <taxon>Papilioninae</taxon>
        <taxon>Papilio</taxon>
    </lineage>
</organism>